<feature type="region of interest" description="Disordered" evidence="1">
    <location>
        <begin position="1"/>
        <end position="104"/>
    </location>
</feature>
<reference evidence="4" key="2">
    <citation type="submission" date="2012-11" db="EMBL/GenBank/DDBJ databases">
        <authorList>
            <person name="Kuo A."/>
            <person name="Curtis B.A."/>
            <person name="Tanifuji G."/>
            <person name="Burki F."/>
            <person name="Gruber A."/>
            <person name="Irimia M."/>
            <person name="Maruyama S."/>
            <person name="Arias M.C."/>
            <person name="Ball S.G."/>
            <person name="Gile G.H."/>
            <person name="Hirakawa Y."/>
            <person name="Hopkins J.F."/>
            <person name="Rensing S.A."/>
            <person name="Schmutz J."/>
            <person name="Symeonidi A."/>
            <person name="Elias M."/>
            <person name="Eveleigh R.J."/>
            <person name="Herman E.K."/>
            <person name="Klute M.J."/>
            <person name="Nakayama T."/>
            <person name="Obornik M."/>
            <person name="Reyes-Prieto A."/>
            <person name="Armbrust E.V."/>
            <person name="Aves S.J."/>
            <person name="Beiko R.G."/>
            <person name="Coutinho P."/>
            <person name="Dacks J.B."/>
            <person name="Durnford D.G."/>
            <person name="Fast N.M."/>
            <person name="Green B.R."/>
            <person name="Grisdale C."/>
            <person name="Hempe F."/>
            <person name="Henrissat B."/>
            <person name="Hoppner M.P."/>
            <person name="Ishida K.-I."/>
            <person name="Kim E."/>
            <person name="Koreny L."/>
            <person name="Kroth P.G."/>
            <person name="Liu Y."/>
            <person name="Malik S.-B."/>
            <person name="Maier U.G."/>
            <person name="McRose D."/>
            <person name="Mock T."/>
            <person name="Neilson J.A."/>
            <person name="Onodera N.T."/>
            <person name="Poole A.M."/>
            <person name="Pritham E.J."/>
            <person name="Richards T.A."/>
            <person name="Rocap G."/>
            <person name="Roy S.W."/>
            <person name="Sarai C."/>
            <person name="Schaack S."/>
            <person name="Shirato S."/>
            <person name="Slamovits C.H."/>
            <person name="Spencer D.F."/>
            <person name="Suzuki S."/>
            <person name="Worden A.Z."/>
            <person name="Zauner S."/>
            <person name="Barry K."/>
            <person name="Bell C."/>
            <person name="Bharti A.K."/>
            <person name="Crow J.A."/>
            <person name="Grimwood J."/>
            <person name="Kramer R."/>
            <person name="Lindquist E."/>
            <person name="Lucas S."/>
            <person name="Salamov A."/>
            <person name="McFadden G.I."/>
            <person name="Lane C.E."/>
            <person name="Keeling P.J."/>
            <person name="Gray M.W."/>
            <person name="Grigoriev I.V."/>
            <person name="Archibald J.M."/>
        </authorList>
    </citation>
    <scope>NUCLEOTIDE SEQUENCE</scope>
    <source>
        <strain evidence="4">CCMP2712</strain>
    </source>
</reference>
<gene>
    <name evidence="2" type="ORF">GUITHDRAFT_114731</name>
</gene>
<name>L1IT47_GUITC</name>
<reference evidence="3" key="3">
    <citation type="submission" date="2015-06" db="UniProtKB">
        <authorList>
            <consortium name="EnsemblProtists"/>
        </authorList>
    </citation>
    <scope>IDENTIFICATION</scope>
</reference>
<dbReference type="AlphaFoldDB" id="L1IT47"/>
<evidence type="ECO:0000313" key="2">
    <source>
        <dbReference type="EMBL" id="EKX39074.1"/>
    </source>
</evidence>
<accession>L1IT47</accession>
<protein>
    <submittedName>
        <fullName evidence="2 3">Uncharacterized protein</fullName>
    </submittedName>
</protein>
<dbReference type="GeneID" id="17295889"/>
<dbReference type="EMBL" id="JH993042">
    <property type="protein sequence ID" value="EKX39074.1"/>
    <property type="molecule type" value="Genomic_DNA"/>
</dbReference>
<reference evidence="2 4" key="1">
    <citation type="journal article" date="2012" name="Nature">
        <title>Algal genomes reveal evolutionary mosaicism and the fate of nucleomorphs.</title>
        <authorList>
            <consortium name="DOE Joint Genome Institute"/>
            <person name="Curtis B.A."/>
            <person name="Tanifuji G."/>
            <person name="Burki F."/>
            <person name="Gruber A."/>
            <person name="Irimia M."/>
            <person name="Maruyama S."/>
            <person name="Arias M.C."/>
            <person name="Ball S.G."/>
            <person name="Gile G.H."/>
            <person name="Hirakawa Y."/>
            <person name="Hopkins J.F."/>
            <person name="Kuo A."/>
            <person name="Rensing S.A."/>
            <person name="Schmutz J."/>
            <person name="Symeonidi A."/>
            <person name="Elias M."/>
            <person name="Eveleigh R.J."/>
            <person name="Herman E.K."/>
            <person name="Klute M.J."/>
            <person name="Nakayama T."/>
            <person name="Obornik M."/>
            <person name="Reyes-Prieto A."/>
            <person name="Armbrust E.V."/>
            <person name="Aves S.J."/>
            <person name="Beiko R.G."/>
            <person name="Coutinho P."/>
            <person name="Dacks J.B."/>
            <person name="Durnford D.G."/>
            <person name="Fast N.M."/>
            <person name="Green B.R."/>
            <person name="Grisdale C.J."/>
            <person name="Hempel F."/>
            <person name="Henrissat B."/>
            <person name="Hoppner M.P."/>
            <person name="Ishida K."/>
            <person name="Kim E."/>
            <person name="Koreny L."/>
            <person name="Kroth P.G."/>
            <person name="Liu Y."/>
            <person name="Malik S.B."/>
            <person name="Maier U.G."/>
            <person name="McRose D."/>
            <person name="Mock T."/>
            <person name="Neilson J.A."/>
            <person name="Onodera N.T."/>
            <person name="Poole A.M."/>
            <person name="Pritham E.J."/>
            <person name="Richards T.A."/>
            <person name="Rocap G."/>
            <person name="Roy S.W."/>
            <person name="Sarai C."/>
            <person name="Schaack S."/>
            <person name="Shirato S."/>
            <person name="Slamovits C.H."/>
            <person name="Spencer D.F."/>
            <person name="Suzuki S."/>
            <person name="Worden A.Z."/>
            <person name="Zauner S."/>
            <person name="Barry K."/>
            <person name="Bell C."/>
            <person name="Bharti A.K."/>
            <person name="Crow J.A."/>
            <person name="Grimwood J."/>
            <person name="Kramer R."/>
            <person name="Lindquist E."/>
            <person name="Lucas S."/>
            <person name="Salamov A."/>
            <person name="McFadden G.I."/>
            <person name="Lane C.E."/>
            <person name="Keeling P.J."/>
            <person name="Gray M.W."/>
            <person name="Grigoriev I.V."/>
            <person name="Archibald J.M."/>
        </authorList>
    </citation>
    <scope>NUCLEOTIDE SEQUENCE</scope>
    <source>
        <strain evidence="2 4">CCMP2712</strain>
    </source>
</reference>
<evidence type="ECO:0000313" key="4">
    <source>
        <dbReference type="Proteomes" id="UP000011087"/>
    </source>
</evidence>
<dbReference type="Proteomes" id="UP000011087">
    <property type="component" value="Unassembled WGS sequence"/>
</dbReference>
<dbReference type="HOGENOM" id="CLU_1201806_0_0_1"/>
<dbReference type="EnsemblProtists" id="EKX39074">
    <property type="protein sequence ID" value="EKX39074"/>
    <property type="gene ID" value="GUITHDRAFT_114731"/>
</dbReference>
<dbReference type="PaxDb" id="55529-EKX39074"/>
<dbReference type="RefSeq" id="XP_005826054.1">
    <property type="nucleotide sequence ID" value="XM_005825997.1"/>
</dbReference>
<feature type="region of interest" description="Disordered" evidence="1">
    <location>
        <begin position="147"/>
        <end position="231"/>
    </location>
</feature>
<evidence type="ECO:0000313" key="3">
    <source>
        <dbReference type="EnsemblProtists" id="EKX39074"/>
    </source>
</evidence>
<proteinExistence type="predicted"/>
<organism evidence="2">
    <name type="scientific">Guillardia theta (strain CCMP2712)</name>
    <name type="common">Cryptophyte</name>
    <dbReference type="NCBI Taxonomy" id="905079"/>
    <lineage>
        <taxon>Eukaryota</taxon>
        <taxon>Cryptophyceae</taxon>
        <taxon>Pyrenomonadales</taxon>
        <taxon>Geminigeraceae</taxon>
        <taxon>Guillardia</taxon>
    </lineage>
</organism>
<evidence type="ECO:0000256" key="1">
    <source>
        <dbReference type="SAM" id="MobiDB-lite"/>
    </source>
</evidence>
<keyword evidence="4" id="KW-1185">Reference proteome</keyword>
<sequence length="231" mass="23306">MDTIANFPALGRGQPLCQAPPSRTRHAPRPSAAVHSQHLPARVDRLGRIPPETIGTGKSSVQPVEQAATETGDGRVAGGREDEEAGGAGAEAGTVGAEGGGAGSGEMAGVGVSCQAYKSLRAPGVAPREAISKSLYVEDLAALGRGQPLCQAPPSRTRHAPRPSAAANSQHLPARVDRLGRIPPETIGTGKSSVQPVEQAATETGDGRVAGGREDEEAGGAGAEAGRARDL</sequence>
<dbReference type="KEGG" id="gtt:GUITHDRAFT_114731"/>
<feature type="compositionally biased region" description="Gly residues" evidence="1">
    <location>
        <begin position="86"/>
        <end position="104"/>
    </location>
</feature>